<proteinExistence type="predicted"/>
<dbReference type="EMBL" id="CACVKT020007276">
    <property type="protein sequence ID" value="CAC5406989.1"/>
    <property type="molecule type" value="Genomic_DNA"/>
</dbReference>
<organism evidence="2 3">
    <name type="scientific">Mytilus coruscus</name>
    <name type="common">Sea mussel</name>
    <dbReference type="NCBI Taxonomy" id="42192"/>
    <lineage>
        <taxon>Eukaryota</taxon>
        <taxon>Metazoa</taxon>
        <taxon>Spiralia</taxon>
        <taxon>Lophotrochozoa</taxon>
        <taxon>Mollusca</taxon>
        <taxon>Bivalvia</taxon>
        <taxon>Autobranchia</taxon>
        <taxon>Pteriomorphia</taxon>
        <taxon>Mytilida</taxon>
        <taxon>Mytiloidea</taxon>
        <taxon>Mytilidae</taxon>
        <taxon>Mytilinae</taxon>
        <taxon>Mytilus</taxon>
    </lineage>
</organism>
<protein>
    <submittedName>
        <fullName evidence="2">Uncharacterized protein</fullName>
    </submittedName>
</protein>
<feature type="compositionally biased region" description="Polar residues" evidence="1">
    <location>
        <begin position="158"/>
        <end position="182"/>
    </location>
</feature>
<name>A0A6J8DG44_MYTCO</name>
<accession>A0A6J8DG44</accession>
<keyword evidence="3" id="KW-1185">Reference proteome</keyword>
<dbReference type="Proteomes" id="UP000507470">
    <property type="component" value="Unassembled WGS sequence"/>
</dbReference>
<evidence type="ECO:0000256" key="1">
    <source>
        <dbReference type="SAM" id="MobiDB-lite"/>
    </source>
</evidence>
<reference evidence="2 3" key="1">
    <citation type="submission" date="2020-06" db="EMBL/GenBank/DDBJ databases">
        <authorList>
            <person name="Li R."/>
            <person name="Bekaert M."/>
        </authorList>
    </citation>
    <scope>NUCLEOTIDE SEQUENCE [LARGE SCALE GENOMIC DNA]</scope>
    <source>
        <strain evidence="3">wild</strain>
    </source>
</reference>
<sequence length="447" mass="51004">MRSEGSDVSRKKDFCYDRNFQHGRRKETKPLDIEKGENAFEHSEYASSVDNRSVVDLKGVKSTERFQRYLGQLAARMINKDIDPMSRTGAFHRMVRRRATMYDTSLDLKDYANSVMSLPLTSEGVFGSQFDEKLKEKTERNKHFAECLPDLKMSAFSSSQENGKLETSNQPKTSQPVSSEAAIQNGHFDKSPKFSKTSRLGFVSRYEGCIFTCTHSQILSKIPTLLNTGKTVSVCSTMIRPTSSSKGFYKDCNSNSQSFNNSECKASHISRRLVTCQLANVGVHCQSRIIILDPSSVDNIHRSTFQFVSPTSQILTKLEISIQNLMTGHNTARDYLVVLGLIASCIEMIPNVLLFIRHIQLHLLHYWKPSSKDLLCEIPFTLHLKNQWQITSPVVSQYNNNHRCFQNRFWGPHERSDFSGQMDRNPTIVTHQSFRVRTCGKWQSKTK</sequence>
<gene>
    <name evidence="2" type="ORF">MCOR_40501</name>
</gene>
<evidence type="ECO:0000313" key="3">
    <source>
        <dbReference type="Proteomes" id="UP000507470"/>
    </source>
</evidence>
<feature type="region of interest" description="Disordered" evidence="1">
    <location>
        <begin position="158"/>
        <end position="190"/>
    </location>
</feature>
<dbReference type="AlphaFoldDB" id="A0A6J8DG44"/>
<evidence type="ECO:0000313" key="2">
    <source>
        <dbReference type="EMBL" id="CAC5406989.1"/>
    </source>
</evidence>